<accession>A0AAD8ZZM8</accession>
<gene>
    <name evidence="1" type="ORF">CCHR01_19468</name>
</gene>
<comment type="caution">
    <text evidence="1">The sequence shown here is derived from an EMBL/GenBank/DDBJ whole genome shotgun (WGS) entry which is preliminary data.</text>
</comment>
<proteinExistence type="predicted"/>
<sequence length="378" mass="43230">MWFQKSWDQDLANDKFQEACGHDEPQWLVITQKSDADLNVNVEEEADPAFLLLYVPRSSPMKTVESVMEDFVRPRSTNVHRWNLGKLDNSEVAYTVTLMYNLEELLDFRLFRTHLRRRSTKKIKLSLFVFGSGRTQSKGTSHLFRRLPPEIREQIYKEFWIACGLERHAFIEDGVTRYSPCVTNHEAPDERRLGLARGFAKSPERVLKYPRPRYVSDARTINISLRENSGNWLYLNGGSVWHTLAAKDTNASRVYVWLDAECPLTRRLLPEFRALWEGAPAEIAPKLTVDFPCDAEDGFCAWGEVDVREQNVCSGGGGWGAVERQGPIVPRFEVVGRGRQRFNETSCGPIAFSKAKPDPPNLHQHLYSLRALLCSKVG</sequence>
<dbReference type="AlphaFoldDB" id="A0AAD8ZZM8"/>
<protein>
    <submittedName>
        <fullName evidence="1">Uncharacterized protein</fullName>
    </submittedName>
</protein>
<dbReference type="EMBL" id="JAQOWY010000965">
    <property type="protein sequence ID" value="KAK1837910.1"/>
    <property type="molecule type" value="Genomic_DNA"/>
</dbReference>
<evidence type="ECO:0000313" key="2">
    <source>
        <dbReference type="Proteomes" id="UP001243330"/>
    </source>
</evidence>
<name>A0AAD8ZZM8_9PEZI</name>
<organism evidence="1 2">
    <name type="scientific">Colletotrichum chrysophilum</name>
    <dbReference type="NCBI Taxonomy" id="1836956"/>
    <lineage>
        <taxon>Eukaryota</taxon>
        <taxon>Fungi</taxon>
        <taxon>Dikarya</taxon>
        <taxon>Ascomycota</taxon>
        <taxon>Pezizomycotina</taxon>
        <taxon>Sordariomycetes</taxon>
        <taxon>Hypocreomycetidae</taxon>
        <taxon>Glomerellales</taxon>
        <taxon>Glomerellaceae</taxon>
        <taxon>Colletotrichum</taxon>
        <taxon>Colletotrichum gloeosporioides species complex</taxon>
    </lineage>
</organism>
<reference evidence="1" key="1">
    <citation type="submission" date="2023-01" db="EMBL/GenBank/DDBJ databases">
        <title>Colletotrichum chrysophilum M932 genome sequence.</title>
        <authorList>
            <person name="Baroncelli R."/>
        </authorList>
    </citation>
    <scope>NUCLEOTIDE SEQUENCE</scope>
    <source>
        <strain evidence="1">M932</strain>
    </source>
</reference>
<evidence type="ECO:0000313" key="1">
    <source>
        <dbReference type="EMBL" id="KAK1837910.1"/>
    </source>
</evidence>
<keyword evidence="2" id="KW-1185">Reference proteome</keyword>
<dbReference type="Proteomes" id="UP001243330">
    <property type="component" value="Unassembled WGS sequence"/>
</dbReference>